<evidence type="ECO:0000313" key="2">
    <source>
        <dbReference type="Proteomes" id="UP000004067"/>
    </source>
</evidence>
<dbReference type="HOGENOM" id="CLU_042516_1_0_9"/>
<reference evidence="1 2" key="1">
    <citation type="submission" date="2011-04" db="EMBL/GenBank/DDBJ databases">
        <authorList>
            <person name="Muzny D."/>
            <person name="Qin X."/>
            <person name="Deng J."/>
            <person name="Jiang H."/>
            <person name="Liu Y."/>
            <person name="Qu J."/>
            <person name="Song X.-Z."/>
            <person name="Zhang L."/>
            <person name="Thornton R."/>
            <person name="Coyle M."/>
            <person name="Francisco L."/>
            <person name="Jackson L."/>
            <person name="Javaid M."/>
            <person name="Korchina V."/>
            <person name="Kovar C."/>
            <person name="Mata R."/>
            <person name="Mathew T."/>
            <person name="Ngo R."/>
            <person name="Nguyen L."/>
            <person name="Nguyen N."/>
            <person name="Okwuonu G."/>
            <person name="Ongeri F."/>
            <person name="Pham C."/>
            <person name="Simmons D."/>
            <person name="Wilczek-Boney K."/>
            <person name="Hale W."/>
            <person name="Jakkamsetti A."/>
            <person name="Pham P."/>
            <person name="Ruth R."/>
            <person name="San Lucas F."/>
            <person name="Warren J."/>
            <person name="Zhang J."/>
            <person name="Zhao Z."/>
            <person name="Zhou C."/>
            <person name="Zhu D."/>
            <person name="Lee S."/>
            <person name="Bess C."/>
            <person name="Blankenburg K."/>
            <person name="Forbes L."/>
            <person name="Fu Q."/>
            <person name="Gubbala S."/>
            <person name="Hirani K."/>
            <person name="Jayaseelan J.C."/>
            <person name="Lara F."/>
            <person name="Munidasa M."/>
            <person name="Palculict T."/>
            <person name="Patil S."/>
            <person name="Pu L.-L."/>
            <person name="Saada N."/>
            <person name="Tang L."/>
            <person name="Weissenberger G."/>
            <person name="Zhu Y."/>
            <person name="Hemphill L."/>
            <person name="Shang Y."/>
            <person name="Youmans B."/>
            <person name="Ayvaz T."/>
            <person name="Ross M."/>
            <person name="Santibanez J."/>
            <person name="Aqrawi P."/>
            <person name="Gross S."/>
            <person name="Joshi V."/>
            <person name="Fowler G."/>
            <person name="Nazareth L."/>
            <person name="Reid J."/>
            <person name="Worley K."/>
            <person name="Petrosino J."/>
            <person name="Highlander S."/>
            <person name="Gibbs R."/>
        </authorList>
    </citation>
    <scope>NUCLEOTIDE SEQUENCE [LARGE SCALE GENOMIC DNA]</scope>
    <source>
        <strain evidence="1 2">DSM 2778</strain>
    </source>
</reference>
<accession>F5RJL1</accession>
<evidence type="ECO:0000313" key="1">
    <source>
        <dbReference type="EMBL" id="EGK61662.1"/>
    </source>
</evidence>
<organism evidence="1 2">
    <name type="scientific">Centipeda periodontii DSM 2778</name>
    <dbReference type="NCBI Taxonomy" id="888060"/>
    <lineage>
        <taxon>Bacteria</taxon>
        <taxon>Bacillati</taxon>
        <taxon>Bacillota</taxon>
        <taxon>Negativicutes</taxon>
        <taxon>Selenomonadales</taxon>
        <taxon>Selenomonadaceae</taxon>
        <taxon>Centipeda</taxon>
    </lineage>
</organism>
<sequence length="378" mass="44274">MKITLMNKNTPLMSLDIDIKTSYVKEILEIHNAEPMPIAIYSDDWTMLGENFTQWWNGRSIPVSRRQLRERLQDLQVSAMAEIINKSFGLSLSDQYWIKPLGADIAWKDINFFTNAFSMDMGEFLIDNRINGDLDMNSPDNTSDGLIQKKWIIEDGVRYLMKTGTPPFVQEPFNEVIGSRILSCMSIPYVEYTLAEDDHRYYSKCKNFIDEDHEYVSAYYICKSMCFEEGTAKEEQLKRAMEHYQIHDGEKFVQQMLCLDFLIMNVDRHWGNFGFIRNVNTLEIEHPAPIFDNGNSLWYDMAHIPEHFDKAKTFRNKHRTQIKLVRDFSGIDFAMLRYVPAQAKEILTENKNLPSDRSEKIAIGILERIRMLEKIRGR</sequence>
<dbReference type="EMBL" id="AFHQ01000012">
    <property type="protein sequence ID" value="EGK61662.1"/>
    <property type="molecule type" value="Genomic_DNA"/>
</dbReference>
<gene>
    <name evidence="1" type="ORF">HMPREF9081_0446</name>
</gene>
<proteinExistence type="predicted"/>
<dbReference type="Proteomes" id="UP000004067">
    <property type="component" value="Unassembled WGS sequence"/>
</dbReference>
<dbReference type="RefSeq" id="WP_006305283.1">
    <property type="nucleotide sequence ID" value="NZ_GL892076.1"/>
</dbReference>
<protein>
    <recommendedName>
        <fullName evidence="3">HipA-like C-terminal domain-containing protein</fullName>
    </recommendedName>
</protein>
<dbReference type="Gene3D" id="1.10.1070.20">
    <property type="match status" value="1"/>
</dbReference>
<dbReference type="OrthoDB" id="9812605at2"/>
<comment type="caution">
    <text evidence="1">The sequence shown here is derived from an EMBL/GenBank/DDBJ whole genome shotgun (WGS) entry which is preliminary data.</text>
</comment>
<dbReference type="AlphaFoldDB" id="F5RJL1"/>
<keyword evidence="2" id="KW-1185">Reference proteome</keyword>
<dbReference type="STRING" id="888060.HMPREF9081_0446"/>
<evidence type="ECO:0008006" key="3">
    <source>
        <dbReference type="Google" id="ProtNLM"/>
    </source>
</evidence>
<name>F5RJL1_9FIRM</name>
<dbReference type="eggNOG" id="COG3550">
    <property type="taxonomic scope" value="Bacteria"/>
</dbReference>